<accession>A0AA39P0I5</accession>
<organism evidence="1 2">
    <name type="scientific">Armillaria luteobubalina</name>
    <dbReference type="NCBI Taxonomy" id="153913"/>
    <lineage>
        <taxon>Eukaryota</taxon>
        <taxon>Fungi</taxon>
        <taxon>Dikarya</taxon>
        <taxon>Basidiomycota</taxon>
        <taxon>Agaricomycotina</taxon>
        <taxon>Agaricomycetes</taxon>
        <taxon>Agaricomycetidae</taxon>
        <taxon>Agaricales</taxon>
        <taxon>Marasmiineae</taxon>
        <taxon>Physalacriaceae</taxon>
        <taxon>Armillaria</taxon>
    </lineage>
</organism>
<evidence type="ECO:0000313" key="1">
    <source>
        <dbReference type="EMBL" id="KAK0475300.1"/>
    </source>
</evidence>
<dbReference type="AlphaFoldDB" id="A0AA39P0I5"/>
<gene>
    <name evidence="1" type="ORF">EDD18DRAFT_1116121</name>
</gene>
<sequence>MVGGTSIQVEWGQKGPTTAFPAVENRGGQVLGWWVGGALGVLGKAEEHDVGQGRGWRRRAQQLGHAGIVGHIVSIGASSIHAIFVISSGVLLEALHIRNRGCQDGEQELAVMGAIVGEYGHCWMHQGAWVGRGRSMFGREKGASGKLGSGAIWVLLGASGLSSRYRSLPQRAHPSSSSLAIDALIFMVPSCSQPSGLLPSPSVPSFLLDLSP</sequence>
<proteinExistence type="predicted"/>
<comment type="caution">
    <text evidence="1">The sequence shown here is derived from an EMBL/GenBank/DDBJ whole genome shotgun (WGS) entry which is preliminary data.</text>
</comment>
<evidence type="ECO:0000313" key="2">
    <source>
        <dbReference type="Proteomes" id="UP001175228"/>
    </source>
</evidence>
<protein>
    <submittedName>
        <fullName evidence="1">Uncharacterized protein</fullName>
    </submittedName>
</protein>
<keyword evidence="2" id="KW-1185">Reference proteome</keyword>
<name>A0AA39P0I5_9AGAR</name>
<dbReference type="EMBL" id="JAUEPU010000154">
    <property type="protein sequence ID" value="KAK0475300.1"/>
    <property type="molecule type" value="Genomic_DNA"/>
</dbReference>
<reference evidence="1" key="1">
    <citation type="submission" date="2023-06" db="EMBL/GenBank/DDBJ databases">
        <authorList>
            <consortium name="Lawrence Berkeley National Laboratory"/>
            <person name="Ahrendt S."/>
            <person name="Sahu N."/>
            <person name="Indic B."/>
            <person name="Wong-Bajracharya J."/>
            <person name="Merenyi Z."/>
            <person name="Ke H.-M."/>
            <person name="Monk M."/>
            <person name="Kocsube S."/>
            <person name="Drula E."/>
            <person name="Lipzen A."/>
            <person name="Balint B."/>
            <person name="Henrissat B."/>
            <person name="Andreopoulos B."/>
            <person name="Martin F.M."/>
            <person name="Harder C.B."/>
            <person name="Rigling D."/>
            <person name="Ford K.L."/>
            <person name="Foster G.D."/>
            <person name="Pangilinan J."/>
            <person name="Papanicolaou A."/>
            <person name="Barry K."/>
            <person name="LaButti K."/>
            <person name="Viragh M."/>
            <person name="Koriabine M."/>
            <person name="Yan M."/>
            <person name="Riley R."/>
            <person name="Champramary S."/>
            <person name="Plett K.L."/>
            <person name="Tsai I.J."/>
            <person name="Slot J."/>
            <person name="Sipos G."/>
            <person name="Plett J."/>
            <person name="Nagy L.G."/>
            <person name="Grigoriev I.V."/>
        </authorList>
    </citation>
    <scope>NUCLEOTIDE SEQUENCE</scope>
    <source>
        <strain evidence="1">HWK02</strain>
    </source>
</reference>
<dbReference type="Proteomes" id="UP001175228">
    <property type="component" value="Unassembled WGS sequence"/>
</dbReference>